<dbReference type="NCBIfam" id="NF041518">
    <property type="entry name" value="choice_anch_Q"/>
    <property type="match status" value="2"/>
</dbReference>
<evidence type="ECO:0000313" key="4">
    <source>
        <dbReference type="Proteomes" id="UP000317977"/>
    </source>
</evidence>
<reference evidence="3 4" key="1">
    <citation type="submission" date="2019-02" db="EMBL/GenBank/DDBJ databases">
        <title>Deep-cultivation of Planctomycetes and their phenomic and genomic characterization uncovers novel biology.</title>
        <authorList>
            <person name="Wiegand S."/>
            <person name="Jogler M."/>
            <person name="Boedeker C."/>
            <person name="Pinto D."/>
            <person name="Vollmers J."/>
            <person name="Rivas-Marin E."/>
            <person name="Kohn T."/>
            <person name="Peeters S.H."/>
            <person name="Heuer A."/>
            <person name="Rast P."/>
            <person name="Oberbeckmann S."/>
            <person name="Bunk B."/>
            <person name="Jeske O."/>
            <person name="Meyerdierks A."/>
            <person name="Storesund J.E."/>
            <person name="Kallscheuer N."/>
            <person name="Luecker S."/>
            <person name="Lage O.M."/>
            <person name="Pohl T."/>
            <person name="Merkel B.J."/>
            <person name="Hornburger P."/>
            <person name="Mueller R.-W."/>
            <person name="Bruemmer F."/>
            <person name="Labrenz M."/>
            <person name="Spormann A.M."/>
            <person name="Op Den Camp H."/>
            <person name="Overmann J."/>
            <person name="Amann R."/>
            <person name="Jetten M.S.M."/>
            <person name="Mascher T."/>
            <person name="Medema M.H."/>
            <person name="Devos D.P."/>
            <person name="Kaster A.-K."/>
            <person name="Ovreas L."/>
            <person name="Rohde M."/>
            <person name="Galperin M.Y."/>
            <person name="Jogler C."/>
        </authorList>
    </citation>
    <scope>NUCLEOTIDE SEQUENCE [LARGE SCALE GENOMIC DNA]</scope>
    <source>
        <strain evidence="3 4">Poly59</strain>
    </source>
</reference>
<dbReference type="SUPFAM" id="SSF63446">
    <property type="entry name" value="Type I dockerin domain"/>
    <property type="match status" value="1"/>
</dbReference>
<dbReference type="InterPro" id="IPR036439">
    <property type="entry name" value="Dockerin_dom_sf"/>
</dbReference>
<dbReference type="SUPFAM" id="SSF51126">
    <property type="entry name" value="Pectin lyase-like"/>
    <property type="match status" value="3"/>
</dbReference>
<dbReference type="OrthoDB" id="292920at2"/>
<protein>
    <submittedName>
        <fullName evidence="3">Uncharacterized protein</fullName>
    </submittedName>
</protein>
<dbReference type="Gene3D" id="2.160.20.10">
    <property type="entry name" value="Single-stranded right-handed beta-helix, Pectin lyase-like"/>
    <property type="match status" value="2"/>
</dbReference>
<dbReference type="Pfam" id="PF20009">
    <property type="entry name" value="GEVED"/>
    <property type="match status" value="1"/>
</dbReference>
<dbReference type="Pfam" id="PF13229">
    <property type="entry name" value="Beta_helix"/>
    <property type="match status" value="1"/>
</dbReference>
<dbReference type="GO" id="GO:0004553">
    <property type="term" value="F:hydrolase activity, hydrolyzing O-glycosyl compounds"/>
    <property type="evidence" value="ECO:0007669"/>
    <property type="project" value="InterPro"/>
</dbReference>
<keyword evidence="4" id="KW-1185">Reference proteome</keyword>
<evidence type="ECO:0000259" key="2">
    <source>
        <dbReference type="Pfam" id="PF20009"/>
    </source>
</evidence>
<dbReference type="Proteomes" id="UP000317977">
    <property type="component" value="Unassembled WGS sequence"/>
</dbReference>
<feature type="domain" description="Right handed beta helix" evidence="1">
    <location>
        <begin position="637"/>
        <end position="814"/>
    </location>
</feature>
<feature type="domain" description="GEVED" evidence="2">
    <location>
        <begin position="1110"/>
        <end position="1186"/>
    </location>
</feature>
<accession>A0A5C6EMG4</accession>
<comment type="caution">
    <text evidence="3">The sequence shown here is derived from an EMBL/GenBank/DDBJ whole genome shotgun (WGS) entry which is preliminary data.</text>
</comment>
<dbReference type="InterPro" id="IPR002105">
    <property type="entry name" value="Dockerin_1_rpt"/>
</dbReference>
<dbReference type="InterPro" id="IPR012334">
    <property type="entry name" value="Pectin_lyas_fold"/>
</dbReference>
<gene>
    <name evidence="3" type="ORF">Poly59_53270</name>
</gene>
<dbReference type="InterPro" id="IPR039448">
    <property type="entry name" value="Beta_helix"/>
</dbReference>
<dbReference type="InterPro" id="IPR006626">
    <property type="entry name" value="PbH1"/>
</dbReference>
<organism evidence="3 4">
    <name type="scientific">Rubripirellula reticaptiva</name>
    <dbReference type="NCBI Taxonomy" id="2528013"/>
    <lineage>
        <taxon>Bacteria</taxon>
        <taxon>Pseudomonadati</taxon>
        <taxon>Planctomycetota</taxon>
        <taxon>Planctomycetia</taxon>
        <taxon>Pirellulales</taxon>
        <taxon>Pirellulaceae</taxon>
        <taxon>Rubripirellula</taxon>
    </lineage>
</organism>
<sequence length="1497" mass="152151">MKLRRHHSNCSRNHHPRRLRLESLERRRVLASFAVTTPFDVVDTDDSLVSLREAITLANDTVGVDQITFDAAVFAAPTTIELSLGQLTITDGVDIQGPGQDSLTINGMSATRIFEIATAPSDDRAVTISDLTMTAGRTIGFNEGGGAIRQFSASTLTLDSVAITNNRTFGGNSGGGAIESAGTLVIQNSLIAGNGTASDNSPGGAITGTSVVTIQNSQLIGNFTEGVGSRGGAVSSTASLSIANSSLSHNSTAGQDANGGAVGANSRITIQSSSFTANETRAADSDGGAIAVFQASEAFGGSLTIQDTEIDSNQTLNTGARGGGIYGDASDITVTGSSITRNETSGDGSNGGGIWLTRSNLTISQSTVSGNSTLATNSIGGGIGIVGGSMTADGITVTDNEAEGEAGGIQFDADLDTASLNIVNSIVAGNRVTAATGTASDLHFFQATPTLSVQSSLIGNNGGTPLLAAAVADSDGNLIGGSTSTTQLDAGLNALTVVGQTRIHPLSAGSIAIDAGNETFSPGTTSDQRGDGFSRVAGAAQDMGAMELQVPAATDFVVTTLLDEIDFANETISLREAIIIANGNPGADVISFDESLRETDGIITLAQGTLRITDSVAITGLGRQSSTIDAAGLSRVIEINGDIDVTIENLTITGGRSTGNNPTLPNFSDAATTLQNGGGLRSDTSGLVTLRSVSVIDNQTLGSNSIGGGVWATSGTLVIEDSLIDNNRGSGIAVANQSLSMIGNSVTRNTESGIMIDASEASIVNSTVSTNTGTIGGGLLVTGDSTVALVQSTVFGNSAETGGGISLADEVTQPVTIANSIIAGNTGTVSHPDLTLPVISSNVDIAFSLIGDSSDTVLTETQTADENGNLIGHDEANGGSGVIDALVGPLVASGIHGMLVHLPSASSPAIDAGSDALAIDSSGAALTSDARGLPFQRISGTVDIGAVESQIATPIIVWNDPADIPVGTPLGQDQLNATTQTPGTFAYTPVEGTVLDLGDDQVLTAVFTPDDLTIYQETTVTVSLDVVDLLDRGDAPDSYGTLIASGGAAHNASPLTLGELFDGDVDGQPTPAADGDGADDDGVIFMTPIFAGSNASTASLLVTASANSKLDAWIDFDADGTFDAVTESLFGATSLSLVAGVNVVPFTIPSGATAGETFARFRISTEGGLMPNGIAADGEVEDYAVTILSDSAPTDAAVSVTGSQITLVRDGDAVVVKRRTVEVFRVASTAIDQLTIYGDEFSNVLTVDQTSGDAIPNGGLIFEGGDRVNTLRWVGGAGTLDLTPTGNLILRQVDAIDLTDAGAQSVLVDSAAAREMDPDGGGVIITGHVPVAGQPSDQIMFADGPLWRMGTPEVIFGTAFRKISLSDTFIQTDFGSGWQNIANPSDVNNNGSITANDALVIINELGRRSYSNRVGSVLVDPATVDPWPGFYYDQNGDGLATALDALRVINQLARLTTPANPSGEAESAALIGEIKKDKTSDNIDRLIANDAFVSSLF</sequence>
<evidence type="ECO:0000259" key="1">
    <source>
        <dbReference type="Pfam" id="PF13229"/>
    </source>
</evidence>
<dbReference type="InterPro" id="IPR045474">
    <property type="entry name" value="GEVED"/>
</dbReference>
<dbReference type="InterPro" id="IPR059226">
    <property type="entry name" value="Choice_anch_Q_dom"/>
</dbReference>
<dbReference type="SMART" id="SM00710">
    <property type="entry name" value="PbH1"/>
    <property type="match status" value="10"/>
</dbReference>
<name>A0A5C6EMG4_9BACT</name>
<dbReference type="InterPro" id="IPR011050">
    <property type="entry name" value="Pectin_lyase_fold/virulence"/>
</dbReference>
<dbReference type="Pfam" id="PF00404">
    <property type="entry name" value="Dockerin_1"/>
    <property type="match status" value="1"/>
</dbReference>
<proteinExistence type="predicted"/>
<dbReference type="GO" id="GO:0000272">
    <property type="term" value="P:polysaccharide catabolic process"/>
    <property type="evidence" value="ECO:0007669"/>
    <property type="project" value="InterPro"/>
</dbReference>
<dbReference type="EMBL" id="SJPX01000005">
    <property type="protein sequence ID" value="TWU48479.1"/>
    <property type="molecule type" value="Genomic_DNA"/>
</dbReference>
<evidence type="ECO:0000313" key="3">
    <source>
        <dbReference type="EMBL" id="TWU48479.1"/>
    </source>
</evidence>
<dbReference type="RefSeq" id="WP_146536838.1">
    <property type="nucleotide sequence ID" value="NZ_SJPX01000005.1"/>
</dbReference>